<dbReference type="Proteomes" id="UP000004221">
    <property type="component" value="Unassembled WGS sequence"/>
</dbReference>
<protein>
    <submittedName>
        <fullName evidence="2">Putative Excisionase</fullName>
    </submittedName>
</protein>
<dbReference type="RefSeq" id="WP_008477046.1">
    <property type="nucleotide sequence ID" value="NZ_CAGS01000169.1"/>
</dbReference>
<dbReference type="OrthoDB" id="163451at2"/>
<dbReference type="NCBIfam" id="TIGR01764">
    <property type="entry name" value="excise"/>
    <property type="match status" value="1"/>
</dbReference>
<comment type="caution">
    <text evidence="2">The sequence shown here is derived from an EMBL/GenBank/DDBJ whole genome shotgun (WGS) entry which is preliminary data.</text>
</comment>
<proteinExistence type="predicted"/>
<keyword evidence="3" id="KW-1185">Reference proteome</keyword>
<feature type="domain" description="Helix-turn-helix" evidence="1">
    <location>
        <begin position="6"/>
        <end position="56"/>
    </location>
</feature>
<dbReference type="InterPro" id="IPR010093">
    <property type="entry name" value="SinI_DNA-bd"/>
</dbReference>
<name>I4EFZ0_9BACT</name>
<sequence>MADEEWLTVTDICERLKVHENTVRGWLREGRLAGINFGGKVGWRIRRSAFEDFIRGMEGKEAAA</sequence>
<dbReference type="InterPro" id="IPR009061">
    <property type="entry name" value="DNA-bd_dom_put_sf"/>
</dbReference>
<evidence type="ECO:0000259" key="1">
    <source>
        <dbReference type="Pfam" id="PF12728"/>
    </source>
</evidence>
<dbReference type="InterPro" id="IPR041657">
    <property type="entry name" value="HTH_17"/>
</dbReference>
<reference evidence="2 3" key="1">
    <citation type="journal article" date="2012" name="ISME J.">
        <title>Nitrification expanded: discovery, physiology and genomics of a nitrite-oxidizing bacterium from the phylum Chloroflexi.</title>
        <authorList>
            <person name="Sorokin D.Y."/>
            <person name="Lucker S."/>
            <person name="Vejmelkova D."/>
            <person name="Kostrikina N.A."/>
            <person name="Kleerebezem R."/>
            <person name="Rijpstra W.I."/>
            <person name="Damste J.S."/>
            <person name="Le Paslier D."/>
            <person name="Muyzer G."/>
            <person name="Wagner M."/>
            <person name="van Loosdrecht M.C."/>
            <person name="Daims H."/>
        </authorList>
    </citation>
    <scope>NUCLEOTIDE SEQUENCE [LARGE SCALE GENOMIC DNA]</scope>
    <source>
        <strain evidence="3">none</strain>
    </source>
</reference>
<accession>I4EFZ0</accession>
<gene>
    <name evidence="2" type="ORF">NITHO_2500009</name>
</gene>
<dbReference type="AlphaFoldDB" id="I4EFZ0"/>
<evidence type="ECO:0000313" key="3">
    <source>
        <dbReference type="Proteomes" id="UP000004221"/>
    </source>
</evidence>
<dbReference type="SUPFAM" id="SSF46955">
    <property type="entry name" value="Putative DNA-binding domain"/>
    <property type="match status" value="1"/>
</dbReference>
<organism evidence="2 3">
    <name type="scientific">Nitrolancea hollandica Lb</name>
    <dbReference type="NCBI Taxonomy" id="1129897"/>
    <lineage>
        <taxon>Bacteria</taxon>
        <taxon>Pseudomonadati</taxon>
        <taxon>Thermomicrobiota</taxon>
        <taxon>Thermomicrobia</taxon>
        <taxon>Sphaerobacterales</taxon>
        <taxon>Sphaerobacterineae</taxon>
        <taxon>Sphaerobacteraceae</taxon>
        <taxon>Nitrolancea</taxon>
    </lineage>
</organism>
<dbReference type="EMBL" id="CAGS01000169">
    <property type="protein sequence ID" value="CCF83602.1"/>
    <property type="molecule type" value="Genomic_DNA"/>
</dbReference>
<evidence type="ECO:0000313" key="2">
    <source>
        <dbReference type="EMBL" id="CCF83602.1"/>
    </source>
</evidence>
<dbReference type="Pfam" id="PF12728">
    <property type="entry name" value="HTH_17"/>
    <property type="match status" value="1"/>
</dbReference>
<dbReference type="GO" id="GO:0003677">
    <property type="term" value="F:DNA binding"/>
    <property type="evidence" value="ECO:0007669"/>
    <property type="project" value="InterPro"/>
</dbReference>